<evidence type="ECO:0000256" key="6">
    <source>
        <dbReference type="SAM" id="Phobius"/>
    </source>
</evidence>
<dbReference type="GO" id="GO:0005886">
    <property type="term" value="C:plasma membrane"/>
    <property type="evidence" value="ECO:0007669"/>
    <property type="project" value="UniProtKB-SubCell"/>
</dbReference>
<dbReference type="InterPro" id="IPR019108">
    <property type="entry name" value="Caa3_assmbl_CtaG-rel"/>
</dbReference>
<evidence type="ECO:0000256" key="5">
    <source>
        <dbReference type="ARBA" id="ARBA00023136"/>
    </source>
</evidence>
<accession>A0A7W5JVF4</accession>
<evidence type="ECO:0000256" key="4">
    <source>
        <dbReference type="ARBA" id="ARBA00022989"/>
    </source>
</evidence>
<comment type="subcellular location">
    <subcellularLocation>
        <location evidence="1">Cell membrane</location>
        <topology evidence="1">Multi-pass membrane protein</topology>
    </subcellularLocation>
</comment>
<sequence>MDQHAMHSMASGAAVLEVLGLAAAVVGTVGYLWLVTASRERGWPAGRTVSWLGGTLLGLAAVTGPLAAAAQTSYVAHMAAHLLLGMAAPVLLVLGAPVTLLLRALPVPAARRVSAVLSSRPVRVLTEPGVAAVLDVGALWLLYTTGLYPAMHRHAWLHVVVHVHMLSAGYLFSAAIVSVDPMPHRRGYPHRALVLVLALAAHDILAKLLYAGPPEGVAPAAGRTGAMLMYYGGDAVDLALIVLLCARWYRSTRPRAHRADPTPAPAATDLLAAHRRVNTSAPWPRSNDIVTTSRVFPEAAPGRQEISR</sequence>
<name>A0A7W5JVF4_9ACTN</name>
<keyword evidence="4 6" id="KW-1133">Transmembrane helix</keyword>
<dbReference type="EMBL" id="JACHZG010000001">
    <property type="protein sequence ID" value="MBB3327013.1"/>
    <property type="molecule type" value="Genomic_DNA"/>
</dbReference>
<feature type="transmembrane region" description="Helical" evidence="6">
    <location>
        <begin position="48"/>
        <end position="70"/>
    </location>
</feature>
<feature type="transmembrane region" description="Helical" evidence="6">
    <location>
        <begin position="12"/>
        <end position="36"/>
    </location>
</feature>
<keyword evidence="2" id="KW-1003">Cell membrane</keyword>
<dbReference type="Proteomes" id="UP000565572">
    <property type="component" value="Unassembled WGS sequence"/>
</dbReference>
<dbReference type="AlphaFoldDB" id="A0A7W5JVF4"/>
<dbReference type="RefSeq" id="WP_183337940.1">
    <property type="nucleotide sequence ID" value="NZ_JACHZG010000001.1"/>
</dbReference>
<reference evidence="7 8" key="1">
    <citation type="submission" date="2020-08" db="EMBL/GenBank/DDBJ databases">
        <title>Sequencing the genomes of 1000 actinobacteria strains.</title>
        <authorList>
            <person name="Klenk H.-P."/>
        </authorList>
    </citation>
    <scope>NUCLEOTIDE SEQUENCE [LARGE SCALE GENOMIC DNA]</scope>
    <source>
        <strain evidence="7 8">DSM 11053</strain>
    </source>
</reference>
<evidence type="ECO:0000256" key="3">
    <source>
        <dbReference type="ARBA" id="ARBA00022692"/>
    </source>
</evidence>
<feature type="transmembrane region" description="Helical" evidence="6">
    <location>
        <begin position="230"/>
        <end position="249"/>
    </location>
</feature>
<keyword evidence="3 6" id="KW-0812">Transmembrane</keyword>
<evidence type="ECO:0000256" key="2">
    <source>
        <dbReference type="ARBA" id="ARBA00022475"/>
    </source>
</evidence>
<feature type="transmembrane region" description="Helical" evidence="6">
    <location>
        <begin position="124"/>
        <end position="143"/>
    </location>
</feature>
<evidence type="ECO:0000313" key="7">
    <source>
        <dbReference type="EMBL" id="MBB3327013.1"/>
    </source>
</evidence>
<gene>
    <name evidence="7" type="ORF">FHX39_001957</name>
</gene>
<organism evidence="7 8">
    <name type="scientific">Microlunatus antarcticus</name>
    <dbReference type="NCBI Taxonomy" id="53388"/>
    <lineage>
        <taxon>Bacteria</taxon>
        <taxon>Bacillati</taxon>
        <taxon>Actinomycetota</taxon>
        <taxon>Actinomycetes</taxon>
        <taxon>Propionibacteriales</taxon>
        <taxon>Propionibacteriaceae</taxon>
        <taxon>Microlunatus</taxon>
    </lineage>
</organism>
<evidence type="ECO:0000313" key="8">
    <source>
        <dbReference type="Proteomes" id="UP000565572"/>
    </source>
</evidence>
<feature type="transmembrane region" description="Helical" evidence="6">
    <location>
        <begin position="155"/>
        <end position="179"/>
    </location>
</feature>
<dbReference type="Pfam" id="PF09678">
    <property type="entry name" value="Caa3_CtaG"/>
    <property type="match status" value="1"/>
</dbReference>
<evidence type="ECO:0000256" key="1">
    <source>
        <dbReference type="ARBA" id="ARBA00004651"/>
    </source>
</evidence>
<protein>
    <submittedName>
        <fullName evidence="7">Putative membrane protein</fullName>
    </submittedName>
</protein>
<proteinExistence type="predicted"/>
<keyword evidence="5 6" id="KW-0472">Membrane</keyword>
<comment type="caution">
    <text evidence="7">The sequence shown here is derived from an EMBL/GenBank/DDBJ whole genome shotgun (WGS) entry which is preliminary data.</text>
</comment>
<keyword evidence="8" id="KW-1185">Reference proteome</keyword>
<feature type="transmembrane region" description="Helical" evidence="6">
    <location>
        <begin position="82"/>
        <end position="103"/>
    </location>
</feature>
<feature type="transmembrane region" description="Helical" evidence="6">
    <location>
        <begin position="191"/>
        <end position="210"/>
    </location>
</feature>